<dbReference type="Gene3D" id="3.30.559.10">
    <property type="entry name" value="Chloramphenicol acetyltransferase-like domain"/>
    <property type="match status" value="1"/>
</dbReference>
<dbReference type="UniPathway" id="UPA00282"/>
<dbReference type="Proteomes" id="UP000317650">
    <property type="component" value="Chromosome 3"/>
</dbReference>
<evidence type="ECO:0000256" key="4">
    <source>
        <dbReference type="ARBA" id="ARBA00005189"/>
    </source>
</evidence>
<comment type="pathway">
    <text evidence="4">Lipid metabolism.</text>
</comment>
<comment type="subcellular location">
    <subcellularLocation>
        <location evidence="1">Cell membrane</location>
        <topology evidence="1">Single-pass membrane protein</topology>
    </subcellularLocation>
    <subcellularLocation>
        <location evidence="2">Endoplasmic reticulum membrane</location>
    </subcellularLocation>
</comment>
<keyword evidence="6" id="KW-0256">Endoplasmic reticulum</keyword>
<dbReference type="GO" id="GO:0047196">
    <property type="term" value="F:long-chain-alcohol O-fatty-acyltransferase activity"/>
    <property type="evidence" value="ECO:0007669"/>
    <property type="project" value="UniProtKB-EC"/>
</dbReference>
<keyword evidence="7" id="KW-0012">Acyltransferase</keyword>
<dbReference type="Pfam" id="PF06974">
    <property type="entry name" value="WS_DGAT_C"/>
    <property type="match status" value="1"/>
</dbReference>
<comment type="catalytic activity">
    <reaction evidence="10">
        <text>an acyl-CoA + a 1,2-diacyl-sn-glycerol = a triacyl-sn-glycerol + CoA</text>
        <dbReference type="Rhea" id="RHEA:10868"/>
        <dbReference type="ChEBI" id="CHEBI:17815"/>
        <dbReference type="ChEBI" id="CHEBI:57287"/>
        <dbReference type="ChEBI" id="CHEBI:58342"/>
        <dbReference type="ChEBI" id="CHEBI:64615"/>
        <dbReference type="EC" id="2.3.1.20"/>
    </reaction>
</comment>
<evidence type="ECO:0000256" key="5">
    <source>
        <dbReference type="ARBA" id="ARBA00022679"/>
    </source>
</evidence>
<dbReference type="PANTHER" id="PTHR31650:SF1">
    <property type="entry name" value="WAX ESTER SYNTHASE_DIACYLGLYCEROL ACYLTRANSFERASE 4-RELATED"/>
    <property type="match status" value="1"/>
</dbReference>
<dbReference type="InterPro" id="IPR009721">
    <property type="entry name" value="O-acyltransferase_WSD1_C"/>
</dbReference>
<dbReference type="AlphaFoldDB" id="A0A4S8JC88"/>
<feature type="region of interest" description="Disordered" evidence="11">
    <location>
        <begin position="1"/>
        <end position="46"/>
    </location>
</feature>
<comment type="caution">
    <text evidence="14">The sequence shown here is derived from an EMBL/GenBank/DDBJ whole genome shotgun (WGS) entry which is preliminary data.</text>
</comment>
<dbReference type="InterPro" id="IPR023213">
    <property type="entry name" value="CAT-like_dom_sf"/>
</dbReference>
<comment type="similarity">
    <text evidence="8">In the N-terminal section; belongs to the long-chain O-acyltransferase family.</text>
</comment>
<dbReference type="SUPFAM" id="SSF52777">
    <property type="entry name" value="CoA-dependent acyltransferases"/>
    <property type="match status" value="1"/>
</dbReference>
<evidence type="ECO:0000256" key="9">
    <source>
        <dbReference type="ARBA" id="ARBA00047604"/>
    </source>
</evidence>
<dbReference type="STRING" id="52838.A0A4S8JC88"/>
<feature type="domain" description="O-acyltransferase WSD1-like N-terminal" evidence="12">
    <location>
        <begin position="75"/>
        <end position="299"/>
    </location>
</feature>
<dbReference type="EMBL" id="PYDT01000006">
    <property type="protein sequence ID" value="THU58684.1"/>
    <property type="molecule type" value="Genomic_DNA"/>
</dbReference>
<dbReference type="GO" id="GO:0004144">
    <property type="term" value="F:diacylglycerol O-acyltransferase activity"/>
    <property type="evidence" value="ECO:0007669"/>
    <property type="project" value="UniProtKB-EC"/>
</dbReference>
<dbReference type="PANTHER" id="PTHR31650">
    <property type="entry name" value="O-ACYLTRANSFERASE (WSD1-LIKE) FAMILY PROTEIN"/>
    <property type="match status" value="1"/>
</dbReference>
<evidence type="ECO:0000256" key="10">
    <source>
        <dbReference type="ARBA" id="ARBA00048109"/>
    </source>
</evidence>
<evidence type="ECO:0000256" key="1">
    <source>
        <dbReference type="ARBA" id="ARBA00004162"/>
    </source>
</evidence>
<comment type="pathway">
    <text evidence="3">Glycerolipid metabolism; triacylglycerol biosynthesis.</text>
</comment>
<dbReference type="GO" id="GO:0005789">
    <property type="term" value="C:endoplasmic reticulum membrane"/>
    <property type="evidence" value="ECO:0007669"/>
    <property type="project" value="UniProtKB-SubCell"/>
</dbReference>
<protein>
    <submittedName>
        <fullName evidence="14">Uncharacterized protein</fullName>
    </submittedName>
</protein>
<dbReference type="InterPro" id="IPR004255">
    <property type="entry name" value="O-acyltransferase_WSD1_N"/>
</dbReference>
<feature type="domain" description="O-acyltransferase WSD1 C-terminal" evidence="13">
    <location>
        <begin position="360"/>
        <end position="504"/>
    </location>
</feature>
<feature type="compositionally biased region" description="Acidic residues" evidence="11">
    <location>
        <begin position="37"/>
        <end position="46"/>
    </location>
</feature>
<gene>
    <name evidence="14" type="ORF">C4D60_Mb03t16990</name>
</gene>
<reference evidence="14 15" key="1">
    <citation type="journal article" date="2019" name="Nat. Plants">
        <title>Genome sequencing of Musa balbisiana reveals subgenome evolution and function divergence in polyploid bananas.</title>
        <authorList>
            <person name="Yao X."/>
        </authorList>
    </citation>
    <scope>NUCLEOTIDE SEQUENCE [LARGE SCALE GENOMIC DNA]</scope>
    <source>
        <strain evidence="15">cv. DH-PKW</strain>
        <tissue evidence="14">Leaves</tissue>
    </source>
</reference>
<keyword evidence="15" id="KW-1185">Reference proteome</keyword>
<proteinExistence type="inferred from homology"/>
<name>A0A4S8JC88_MUSBA</name>
<feature type="compositionally biased region" description="Basic and acidic residues" evidence="11">
    <location>
        <begin position="22"/>
        <end position="34"/>
    </location>
</feature>
<evidence type="ECO:0000256" key="6">
    <source>
        <dbReference type="ARBA" id="ARBA00022824"/>
    </source>
</evidence>
<evidence type="ECO:0000256" key="8">
    <source>
        <dbReference type="ARBA" id="ARBA00024360"/>
    </source>
</evidence>
<sequence length="511" mass="56994">MELRRRPAGIRTGRGGIEEEESAGRRREGREKNIGEMMEEEEEEEEPMSPAARLFHAPHFNCHIIAIMGSGKEIDIDVLKAGIRATLARHPRFCSIQVLDETDGKKARWVRTDVEVEKHLVIPDLHPNGGDTSAADRLLEDYVASLGRSTMDASRPMWEFHILNFPTSEAAAVAVFRVHHSLGDGASLMSLLLACFRKTSDPDALPSLPGPHRPPRSPPRALRPLALLRRLWVTLVLVWNTLVDVAYFVATSIFLKDTPTPFKGAEGTEFHPKRFVHRTISLHDVKAIKNAMHCTINDVLVGVTSAGFSRYLSRRYGESGQQLPENIRMRSTLLVNMRPTPTIHALAAAMEEGNTSGDKWGNLLGYLLLPFPIALYKDPVDYVRKGKSIADRKKNSMEAHFTHRSGAVVFKYCGFKAAAALSHRVLSNTTLSFSNIVGPTEEIEFYGHPMVYLAPTVYGHPHALTVTLMSYMNTMKVVLAVDELAIPDPRQLLDDFADSLELIKEALPRRT</sequence>
<dbReference type="GO" id="GO:0005886">
    <property type="term" value="C:plasma membrane"/>
    <property type="evidence" value="ECO:0007669"/>
    <property type="project" value="UniProtKB-SubCell"/>
</dbReference>
<evidence type="ECO:0000259" key="13">
    <source>
        <dbReference type="Pfam" id="PF06974"/>
    </source>
</evidence>
<evidence type="ECO:0000256" key="3">
    <source>
        <dbReference type="ARBA" id="ARBA00004771"/>
    </source>
</evidence>
<evidence type="ECO:0000313" key="15">
    <source>
        <dbReference type="Proteomes" id="UP000317650"/>
    </source>
</evidence>
<dbReference type="InterPro" id="IPR045034">
    <property type="entry name" value="O-acyltransferase_WSD1-like"/>
</dbReference>
<keyword evidence="5" id="KW-0808">Transferase</keyword>
<evidence type="ECO:0000256" key="2">
    <source>
        <dbReference type="ARBA" id="ARBA00004586"/>
    </source>
</evidence>
<evidence type="ECO:0000313" key="14">
    <source>
        <dbReference type="EMBL" id="THU58684.1"/>
    </source>
</evidence>
<evidence type="ECO:0000256" key="7">
    <source>
        <dbReference type="ARBA" id="ARBA00023315"/>
    </source>
</evidence>
<dbReference type="GO" id="GO:0019432">
    <property type="term" value="P:triglyceride biosynthetic process"/>
    <property type="evidence" value="ECO:0007669"/>
    <property type="project" value="UniProtKB-UniPathway"/>
</dbReference>
<comment type="catalytic activity">
    <reaction evidence="9">
        <text>a long chain fatty alcohol + a fatty acyl-CoA = a long-chain alcohol wax ester + CoA</text>
        <dbReference type="Rhea" id="RHEA:38443"/>
        <dbReference type="ChEBI" id="CHEBI:17135"/>
        <dbReference type="ChEBI" id="CHEBI:57287"/>
        <dbReference type="ChEBI" id="CHEBI:77636"/>
        <dbReference type="ChEBI" id="CHEBI:235323"/>
        <dbReference type="EC" id="2.3.1.75"/>
    </reaction>
</comment>
<accession>A0A4S8JC88</accession>
<organism evidence="14 15">
    <name type="scientific">Musa balbisiana</name>
    <name type="common">Banana</name>
    <dbReference type="NCBI Taxonomy" id="52838"/>
    <lineage>
        <taxon>Eukaryota</taxon>
        <taxon>Viridiplantae</taxon>
        <taxon>Streptophyta</taxon>
        <taxon>Embryophyta</taxon>
        <taxon>Tracheophyta</taxon>
        <taxon>Spermatophyta</taxon>
        <taxon>Magnoliopsida</taxon>
        <taxon>Liliopsida</taxon>
        <taxon>Zingiberales</taxon>
        <taxon>Musaceae</taxon>
        <taxon>Musa</taxon>
    </lineage>
</organism>
<evidence type="ECO:0000259" key="12">
    <source>
        <dbReference type="Pfam" id="PF03007"/>
    </source>
</evidence>
<dbReference type="Pfam" id="PF03007">
    <property type="entry name" value="WS_DGAT_cat"/>
    <property type="match status" value="1"/>
</dbReference>
<evidence type="ECO:0000256" key="11">
    <source>
        <dbReference type="SAM" id="MobiDB-lite"/>
    </source>
</evidence>